<keyword evidence="2" id="KW-1185">Reference proteome</keyword>
<sequence length="72" mass="7244">MKGLWLTGALFLAGCVADGPRPAFTAGDGVTPGLASCLSAIGRADVAADPEAPMSAVEIQGLLTCTAERARR</sequence>
<dbReference type="RefSeq" id="WP_055680880.1">
    <property type="nucleotide sequence ID" value="NZ_CANMUL010000006.1"/>
</dbReference>
<dbReference type="OrthoDB" id="7659426at2"/>
<proteinExistence type="predicted"/>
<dbReference type="Proteomes" id="UP000048908">
    <property type="component" value="Unassembled WGS sequence"/>
</dbReference>
<accession>A0A0M6XKD3</accession>
<dbReference type="STRING" id="282197.SAMN04488517_101273"/>
<gene>
    <name evidence="1" type="ORF">JAN5088_00144</name>
</gene>
<evidence type="ECO:0000313" key="2">
    <source>
        <dbReference type="Proteomes" id="UP000048908"/>
    </source>
</evidence>
<dbReference type="AlphaFoldDB" id="A0A0M6XKD3"/>
<evidence type="ECO:0000313" key="1">
    <source>
        <dbReference type="EMBL" id="CTQ31388.1"/>
    </source>
</evidence>
<dbReference type="EMBL" id="CXPG01000009">
    <property type="protein sequence ID" value="CTQ31388.1"/>
    <property type="molecule type" value="Genomic_DNA"/>
</dbReference>
<organism evidence="1 2">
    <name type="scientific">Jannaschia rubra</name>
    <dbReference type="NCBI Taxonomy" id="282197"/>
    <lineage>
        <taxon>Bacteria</taxon>
        <taxon>Pseudomonadati</taxon>
        <taxon>Pseudomonadota</taxon>
        <taxon>Alphaproteobacteria</taxon>
        <taxon>Rhodobacterales</taxon>
        <taxon>Roseobacteraceae</taxon>
        <taxon>Jannaschia</taxon>
    </lineage>
</organism>
<reference evidence="1 2" key="1">
    <citation type="submission" date="2015-07" db="EMBL/GenBank/DDBJ databases">
        <authorList>
            <person name="Noorani M."/>
        </authorList>
    </citation>
    <scope>NUCLEOTIDE SEQUENCE [LARGE SCALE GENOMIC DNA]</scope>
    <source>
        <strain evidence="1 2">CECT 5088</strain>
    </source>
</reference>
<protein>
    <submittedName>
        <fullName evidence="1">Uncharacterized protein</fullName>
    </submittedName>
</protein>
<name>A0A0M6XKD3_9RHOB</name>
<dbReference type="PROSITE" id="PS51257">
    <property type="entry name" value="PROKAR_LIPOPROTEIN"/>
    <property type="match status" value="1"/>
</dbReference>